<evidence type="ECO:0000313" key="3">
    <source>
        <dbReference type="Proteomes" id="UP000078559"/>
    </source>
</evidence>
<name>A0A194WE00_CYTMA</name>
<dbReference type="PANTHER" id="PTHR24148">
    <property type="entry name" value="ANKYRIN REPEAT DOMAIN-CONTAINING PROTEIN 39 HOMOLOG-RELATED"/>
    <property type="match status" value="1"/>
</dbReference>
<dbReference type="AlphaFoldDB" id="A0A194WE00"/>
<feature type="domain" description="Heterokaryon incompatibility" evidence="1">
    <location>
        <begin position="42"/>
        <end position="192"/>
    </location>
</feature>
<accession>A0A194WE00</accession>
<proteinExistence type="predicted"/>
<organism evidence="2 3">
    <name type="scientific">Cytospora mali</name>
    <name type="common">Apple Valsa canker fungus</name>
    <name type="synonym">Valsa mali</name>
    <dbReference type="NCBI Taxonomy" id="578113"/>
    <lineage>
        <taxon>Eukaryota</taxon>
        <taxon>Fungi</taxon>
        <taxon>Dikarya</taxon>
        <taxon>Ascomycota</taxon>
        <taxon>Pezizomycotina</taxon>
        <taxon>Sordariomycetes</taxon>
        <taxon>Sordariomycetidae</taxon>
        <taxon>Diaporthales</taxon>
        <taxon>Cytosporaceae</taxon>
        <taxon>Cytospora</taxon>
    </lineage>
</organism>
<sequence>MSRMKAVQPYWPRRLLHVGQERLTSVERTGESTYGAFEQPSYNIISYTWGRFASESGQCIEVDNIPWAVPRIQPEHFTADEFNSVIREIASGVTHIWIDIACIDQQDNDIKLDEIGNQAAIFDRAETAYIWLNHCHRREFEALIELLRENVSTLDSIFLAKKDLIPLLRSIKQNLQNVLGDPWFSSLWTLQEAFLRPDAQVVLAGGYIDPDTTLSSLVSYLAGLNSKMDTLLAQQTYTLRRPNSLKAQLAQALMGMVTKSGAPMLNKENGLILYVASSYRTAWNPLDKVYGIMQVFGLVLGGAAYPGREFTLEELEYQLGAGMNEASPVYAQLFVHSEDPALFERRSWCIRNNVSIPPRVSATILPDAACRFHFDREIWLASFEGKWCGFRSMSEFWRKGWAFETRAQTHRTHRNERVVPKLMLEGGSYEGGAGELNDILETEYGPDISVLLLGKLRDIHRGRRNGYCWAGVLAHPVREETPASSQSSGMQQDVWTRIGICLWEVVDESLEAEQETLFSPCNLILG</sequence>
<gene>
    <name evidence="2" type="ORF">VM1G_10023</name>
</gene>
<dbReference type="Proteomes" id="UP000078559">
    <property type="component" value="Chromosome 12"/>
</dbReference>
<dbReference type="OrthoDB" id="2157530at2759"/>
<dbReference type="InterPro" id="IPR052895">
    <property type="entry name" value="HetReg/Transcr_Mod"/>
</dbReference>
<protein>
    <recommendedName>
        <fullName evidence="1">Heterokaryon incompatibility domain-containing protein</fullName>
    </recommendedName>
</protein>
<evidence type="ECO:0000313" key="2">
    <source>
        <dbReference type="EMBL" id="KUI74405.1"/>
    </source>
</evidence>
<dbReference type="Pfam" id="PF06985">
    <property type="entry name" value="HET"/>
    <property type="match status" value="1"/>
</dbReference>
<dbReference type="EMBL" id="CM003109">
    <property type="protein sequence ID" value="KUI74405.1"/>
    <property type="molecule type" value="Genomic_DNA"/>
</dbReference>
<reference evidence="2" key="1">
    <citation type="submission" date="2014-12" db="EMBL/GenBank/DDBJ databases">
        <title>Genome Sequence of Valsa Canker Pathogens Uncovers a Specific Adaption of Colonization on Woody Bark.</title>
        <authorList>
            <person name="Yin Z."/>
            <person name="Liu H."/>
            <person name="Gao X."/>
            <person name="Li Z."/>
            <person name="Song N."/>
            <person name="Ke X."/>
            <person name="Dai Q."/>
            <person name="Wu Y."/>
            <person name="Sun Y."/>
            <person name="Xu J.-R."/>
            <person name="Kang Z.K."/>
            <person name="Wang L."/>
            <person name="Huang L."/>
        </authorList>
    </citation>
    <scope>NUCLEOTIDE SEQUENCE [LARGE SCALE GENOMIC DNA]</scope>
    <source>
        <strain evidence="2">03-8</strain>
    </source>
</reference>
<dbReference type="PANTHER" id="PTHR24148:SF64">
    <property type="entry name" value="HETEROKARYON INCOMPATIBILITY DOMAIN-CONTAINING PROTEIN"/>
    <property type="match status" value="1"/>
</dbReference>
<keyword evidence="3" id="KW-1185">Reference proteome</keyword>
<evidence type="ECO:0000259" key="1">
    <source>
        <dbReference type="Pfam" id="PF06985"/>
    </source>
</evidence>
<dbReference type="InterPro" id="IPR010730">
    <property type="entry name" value="HET"/>
</dbReference>